<evidence type="ECO:0000256" key="1">
    <source>
        <dbReference type="SAM" id="MobiDB-lite"/>
    </source>
</evidence>
<evidence type="ECO:0000313" key="3">
    <source>
        <dbReference type="Proteomes" id="UP000011713"/>
    </source>
</evidence>
<dbReference type="EnsemblProtists" id="HpaT812898">
    <property type="protein sequence ID" value="HpaP812898"/>
    <property type="gene ID" value="HpaG812898"/>
</dbReference>
<feature type="region of interest" description="Disordered" evidence="1">
    <location>
        <begin position="1"/>
        <end position="49"/>
    </location>
</feature>
<organism evidence="2 3">
    <name type="scientific">Hyaloperonospora arabidopsidis (strain Emoy2)</name>
    <name type="common">Downy mildew agent</name>
    <name type="synonym">Peronospora arabidopsidis</name>
    <dbReference type="NCBI Taxonomy" id="559515"/>
    <lineage>
        <taxon>Eukaryota</taxon>
        <taxon>Sar</taxon>
        <taxon>Stramenopiles</taxon>
        <taxon>Oomycota</taxon>
        <taxon>Peronosporomycetes</taxon>
        <taxon>Peronosporales</taxon>
        <taxon>Peronosporaceae</taxon>
        <taxon>Hyaloperonospora</taxon>
    </lineage>
</organism>
<dbReference type="InParanoid" id="M4C1G0"/>
<dbReference type="EMBL" id="JH598093">
    <property type="status" value="NOT_ANNOTATED_CDS"/>
    <property type="molecule type" value="Genomic_DNA"/>
</dbReference>
<evidence type="ECO:0000313" key="2">
    <source>
        <dbReference type="EnsemblProtists" id="HpaP812898"/>
    </source>
</evidence>
<feature type="compositionally biased region" description="Polar residues" evidence="1">
    <location>
        <begin position="7"/>
        <end position="21"/>
    </location>
</feature>
<reference evidence="2" key="2">
    <citation type="submission" date="2015-06" db="UniProtKB">
        <authorList>
            <consortium name="EnsemblProtists"/>
        </authorList>
    </citation>
    <scope>IDENTIFICATION</scope>
    <source>
        <strain evidence="2">Emoy2</strain>
    </source>
</reference>
<dbReference type="AlphaFoldDB" id="M4C1G0"/>
<sequence>MTFIWPPTQNSSQFAYSMQDDTNPEVESDSDEEGSRNPVTEKKKIDKGDDFDDVEGVLLIANAIARCWRPLALRSFRGQFVADGGLFSIGRCFDIAYIRLIDCACGRHYTYVLK</sequence>
<protein>
    <submittedName>
        <fullName evidence="2">Uncharacterized protein</fullName>
    </submittedName>
</protein>
<proteinExistence type="predicted"/>
<dbReference type="HOGENOM" id="CLU_2125842_0_0_1"/>
<accession>M4C1G0</accession>
<dbReference type="VEuPathDB" id="FungiDB:HpaG812898"/>
<name>M4C1G0_HYAAE</name>
<reference evidence="3" key="1">
    <citation type="journal article" date="2010" name="Science">
        <title>Signatures of adaptation to obligate biotrophy in the Hyaloperonospora arabidopsidis genome.</title>
        <authorList>
            <person name="Baxter L."/>
            <person name="Tripathy S."/>
            <person name="Ishaque N."/>
            <person name="Boot N."/>
            <person name="Cabral A."/>
            <person name="Kemen E."/>
            <person name="Thines M."/>
            <person name="Ah-Fong A."/>
            <person name="Anderson R."/>
            <person name="Badejoko W."/>
            <person name="Bittner-Eddy P."/>
            <person name="Boore J.L."/>
            <person name="Chibucos M.C."/>
            <person name="Coates M."/>
            <person name="Dehal P."/>
            <person name="Delehaunty K."/>
            <person name="Dong S."/>
            <person name="Downton P."/>
            <person name="Dumas B."/>
            <person name="Fabro G."/>
            <person name="Fronick C."/>
            <person name="Fuerstenberg S.I."/>
            <person name="Fulton L."/>
            <person name="Gaulin E."/>
            <person name="Govers F."/>
            <person name="Hughes L."/>
            <person name="Humphray S."/>
            <person name="Jiang R.H."/>
            <person name="Judelson H."/>
            <person name="Kamoun S."/>
            <person name="Kyung K."/>
            <person name="Meijer H."/>
            <person name="Minx P."/>
            <person name="Morris P."/>
            <person name="Nelson J."/>
            <person name="Phuntumart V."/>
            <person name="Qutob D."/>
            <person name="Rehmany A."/>
            <person name="Rougon-Cardoso A."/>
            <person name="Ryden P."/>
            <person name="Torto-Alalibo T."/>
            <person name="Studholme D."/>
            <person name="Wang Y."/>
            <person name="Win J."/>
            <person name="Wood J."/>
            <person name="Clifton S.W."/>
            <person name="Rogers J."/>
            <person name="Van den Ackerveken G."/>
            <person name="Jones J.D."/>
            <person name="McDowell J.M."/>
            <person name="Beynon J."/>
            <person name="Tyler B.M."/>
        </authorList>
    </citation>
    <scope>NUCLEOTIDE SEQUENCE [LARGE SCALE GENOMIC DNA]</scope>
    <source>
        <strain evidence="3">Emoy2</strain>
    </source>
</reference>
<keyword evidence="3" id="KW-1185">Reference proteome</keyword>
<feature type="compositionally biased region" description="Basic and acidic residues" evidence="1">
    <location>
        <begin position="33"/>
        <end position="48"/>
    </location>
</feature>
<dbReference type="Proteomes" id="UP000011713">
    <property type="component" value="Unassembled WGS sequence"/>
</dbReference>
<feature type="compositionally biased region" description="Acidic residues" evidence="1">
    <location>
        <begin position="22"/>
        <end position="32"/>
    </location>
</feature>